<evidence type="ECO:0000313" key="3">
    <source>
        <dbReference type="RefSeq" id="XP_033457432.1"/>
    </source>
</evidence>
<accession>A0A6J3LXB7</accession>
<evidence type="ECO:0008006" key="4">
    <source>
        <dbReference type="Google" id="ProtNLM"/>
    </source>
</evidence>
<organism evidence="3">
    <name type="scientific">Dissoconium aciculare CBS 342.82</name>
    <dbReference type="NCBI Taxonomy" id="1314786"/>
    <lineage>
        <taxon>Eukaryota</taxon>
        <taxon>Fungi</taxon>
        <taxon>Dikarya</taxon>
        <taxon>Ascomycota</taxon>
        <taxon>Pezizomycotina</taxon>
        <taxon>Dothideomycetes</taxon>
        <taxon>Dothideomycetidae</taxon>
        <taxon>Mycosphaerellales</taxon>
        <taxon>Dissoconiaceae</taxon>
        <taxon>Dissoconium</taxon>
    </lineage>
</organism>
<evidence type="ECO:0000256" key="1">
    <source>
        <dbReference type="SAM" id="SignalP"/>
    </source>
</evidence>
<reference evidence="3" key="1">
    <citation type="submission" date="2020-01" db="EMBL/GenBank/DDBJ databases">
        <authorList>
            <consortium name="DOE Joint Genome Institute"/>
            <person name="Haridas S."/>
            <person name="Albert R."/>
            <person name="Binder M."/>
            <person name="Bloem J."/>
            <person name="Labutti K."/>
            <person name="Salamov A."/>
            <person name="Andreopoulos B."/>
            <person name="Baker S.E."/>
            <person name="Barry K."/>
            <person name="Bills G."/>
            <person name="Bluhm B.H."/>
            <person name="Cannon C."/>
            <person name="Castanera R."/>
            <person name="Culley D.E."/>
            <person name="Daum C."/>
            <person name="Ezra D."/>
            <person name="Gonzalez J.B."/>
            <person name="Henrissat B."/>
            <person name="Kuo A."/>
            <person name="Liang C."/>
            <person name="Lipzen A."/>
            <person name="Lutzoni F."/>
            <person name="Magnuson J."/>
            <person name="Mondo S."/>
            <person name="Nolan M."/>
            <person name="Ohm R."/>
            <person name="Pangilinan J."/>
            <person name="Park H.-J."/>
            <person name="Ramirez L."/>
            <person name="Alfaro M."/>
            <person name="Sun H."/>
            <person name="Tritt A."/>
            <person name="Yoshinaga Y."/>
            <person name="Zwiers L.-H."/>
            <person name="Turgeon B.G."/>
            <person name="Goodwin S.B."/>
            <person name="Spatafora J.W."/>
            <person name="Crous P.W."/>
            <person name="Grigoriev I.V."/>
        </authorList>
    </citation>
    <scope>NUCLEOTIDE SEQUENCE</scope>
    <source>
        <strain evidence="3">CBS 342.82</strain>
    </source>
</reference>
<reference evidence="3" key="2">
    <citation type="submission" date="2020-04" db="EMBL/GenBank/DDBJ databases">
        <authorList>
            <consortium name="NCBI Genome Project"/>
        </authorList>
    </citation>
    <scope>NUCLEOTIDE SEQUENCE</scope>
    <source>
        <strain evidence="3">CBS 342.82</strain>
    </source>
</reference>
<dbReference type="PANTHER" id="PTHR39599:SF1">
    <property type="entry name" value="GPI-ANCHORED PROTEIN (EUROFUNG)"/>
    <property type="match status" value="1"/>
</dbReference>
<protein>
    <recommendedName>
        <fullName evidence="4">Carbohydrate-binding module family 18 protein</fullName>
    </recommendedName>
</protein>
<dbReference type="AlphaFoldDB" id="A0A6J3LXB7"/>
<dbReference type="RefSeq" id="XP_033457432.1">
    <property type="nucleotide sequence ID" value="XM_033608715.1"/>
</dbReference>
<keyword evidence="2" id="KW-1185">Reference proteome</keyword>
<feature type="chain" id="PRO_5027083558" description="Carbohydrate-binding module family 18 protein" evidence="1">
    <location>
        <begin position="24"/>
        <end position="495"/>
    </location>
</feature>
<proteinExistence type="predicted"/>
<reference evidence="3" key="3">
    <citation type="submission" date="2025-08" db="UniProtKB">
        <authorList>
            <consortium name="RefSeq"/>
        </authorList>
    </citation>
    <scope>IDENTIFICATION</scope>
    <source>
        <strain evidence="3">CBS 342.82</strain>
    </source>
</reference>
<dbReference type="Proteomes" id="UP000504637">
    <property type="component" value="Unplaced"/>
</dbReference>
<dbReference type="GeneID" id="54366515"/>
<keyword evidence="1" id="KW-0732">Signal</keyword>
<sequence>MRPQQWTRLFLTSVGFLSTLTTATSPSSAVDDHDSTVLSSDKSEDAAWPYNLPPTVKYFPEHGALVRREESADPNEKFFLGYWDLPNHVRGMEGSGQDRREIGYEHNDTAITAALEPAVFLHSRREPSLAESLGFNLFRRAFQCPAGTNACSSIGTSDLCCPNGQTCVKTSNGVGCCPNGQTCGNNVASCDTGAGYKSCPNSSNGGCCIPGAACLDTGCVFYGTQTVTTNLPPATVTSTSSFVFPSTTIQAATTTVTITGAGTTQTTTIISPTTIIVIPSVTSPTSTGGACTSGHNSCPASLGGGCCPTNQACASGTQCTATTTTSDNASAPVRGTSILTTTTPPTPTASTSYNSFCPTGYYMCSAVYLGGCCRVDRDCHTLSCPPTASTTAISSAVATVVIPAPTTTGSCANGWYICNADSGGGCCPLGFACARESCAQAQGSGTLTTAKGSPTGNAAAGARARFPAGGAEGSGLMGLGMGLAPLAVGVGMVVF</sequence>
<feature type="signal peptide" evidence="1">
    <location>
        <begin position="1"/>
        <end position="23"/>
    </location>
</feature>
<dbReference type="OrthoDB" id="2426396at2759"/>
<name>A0A6J3LXB7_9PEZI</name>
<dbReference type="PANTHER" id="PTHR39599">
    <property type="entry name" value="GPI-ANCHORED PROTEIN (EUROFUNG)-RELATED-RELATED"/>
    <property type="match status" value="1"/>
</dbReference>
<gene>
    <name evidence="3" type="ORF">K489DRAFT_55085</name>
</gene>
<evidence type="ECO:0000313" key="2">
    <source>
        <dbReference type="Proteomes" id="UP000504637"/>
    </source>
</evidence>